<dbReference type="PROSITE" id="PS50887">
    <property type="entry name" value="GGDEF"/>
    <property type="match status" value="1"/>
</dbReference>
<dbReference type="InterPro" id="IPR050469">
    <property type="entry name" value="Diguanylate_Cyclase"/>
</dbReference>
<keyword evidence="3" id="KW-0808">Transferase</keyword>
<dbReference type="Gene3D" id="3.30.70.270">
    <property type="match status" value="1"/>
</dbReference>
<gene>
    <name evidence="3" type="primary">ydaM_2</name>
    <name evidence="3" type="ORF">NCTC13028_02378</name>
</gene>
<dbReference type="RefSeq" id="WP_096636038.1">
    <property type="nucleotide sequence ID" value="NZ_JAAZKZ010000040.1"/>
</dbReference>
<dbReference type="EC" id="2.7.7.65" evidence="3"/>
<dbReference type="SMART" id="SM00267">
    <property type="entry name" value="GGDEF"/>
    <property type="match status" value="1"/>
</dbReference>
<dbReference type="AlphaFoldDB" id="A0A2X2W9J3"/>
<dbReference type="PANTHER" id="PTHR45138:SF9">
    <property type="entry name" value="DIGUANYLATE CYCLASE DGCM-RELATED"/>
    <property type="match status" value="1"/>
</dbReference>
<evidence type="ECO:0000259" key="2">
    <source>
        <dbReference type="PROSITE" id="PS50887"/>
    </source>
</evidence>
<evidence type="ECO:0000313" key="3">
    <source>
        <dbReference type="EMBL" id="SQB36147.1"/>
    </source>
</evidence>
<dbReference type="InterPro" id="IPR000160">
    <property type="entry name" value="GGDEF_dom"/>
</dbReference>
<evidence type="ECO:0000256" key="1">
    <source>
        <dbReference type="SAM" id="Coils"/>
    </source>
</evidence>
<dbReference type="GO" id="GO:0052621">
    <property type="term" value="F:diguanylate cyclase activity"/>
    <property type="evidence" value="ECO:0007669"/>
    <property type="project" value="UniProtKB-EC"/>
</dbReference>
<dbReference type="PANTHER" id="PTHR45138">
    <property type="entry name" value="REGULATORY COMPONENTS OF SENSORY TRANSDUCTION SYSTEM"/>
    <property type="match status" value="1"/>
</dbReference>
<keyword evidence="3" id="KW-0548">Nucleotidyltransferase</keyword>
<evidence type="ECO:0000313" key="4">
    <source>
        <dbReference type="Proteomes" id="UP000250223"/>
    </source>
</evidence>
<keyword evidence="1" id="KW-0175">Coiled coil</keyword>
<name>A0A2X2W9J3_CLOCO</name>
<sequence length="208" mass="24630">MVDNKNLINMECYNTWSKQQLVKRINELEKLIKNLKDMERSLIEKNKFLQEISMYDCLTKVYNYRTIMRIIENQTKYSKDREEVFSILMIDIDDFKSINDKFGHVFGDEILVKICNEINKNVRKDDYVGRYGGEEFIVIFNNTKLDEAVTIAERIRKSIEGLEILPYLKVTISGGVKEYKNESCREIIESADDFLYRAKRAGKNRICY</sequence>
<organism evidence="3 4">
    <name type="scientific">Clostridium cochlearium</name>
    <dbReference type="NCBI Taxonomy" id="1494"/>
    <lineage>
        <taxon>Bacteria</taxon>
        <taxon>Bacillati</taxon>
        <taxon>Bacillota</taxon>
        <taxon>Clostridia</taxon>
        <taxon>Eubacteriales</taxon>
        <taxon>Clostridiaceae</taxon>
        <taxon>Clostridium</taxon>
    </lineage>
</organism>
<proteinExistence type="predicted"/>
<feature type="coiled-coil region" evidence="1">
    <location>
        <begin position="18"/>
        <end position="45"/>
    </location>
</feature>
<dbReference type="EMBL" id="UAWC01000026">
    <property type="protein sequence ID" value="SQB36147.1"/>
    <property type="molecule type" value="Genomic_DNA"/>
</dbReference>
<dbReference type="NCBIfam" id="TIGR00254">
    <property type="entry name" value="GGDEF"/>
    <property type="match status" value="1"/>
</dbReference>
<dbReference type="InterPro" id="IPR029787">
    <property type="entry name" value="Nucleotide_cyclase"/>
</dbReference>
<feature type="domain" description="GGDEF" evidence="2">
    <location>
        <begin position="83"/>
        <end position="208"/>
    </location>
</feature>
<protein>
    <submittedName>
        <fullName evidence="3">Diguanylate cyclase/phosphodiesterase</fullName>
        <ecNumber evidence="3">2.7.7.65</ecNumber>
    </submittedName>
</protein>
<dbReference type="FunFam" id="3.30.70.270:FF:000001">
    <property type="entry name" value="Diguanylate cyclase domain protein"/>
    <property type="match status" value="1"/>
</dbReference>
<dbReference type="CDD" id="cd01949">
    <property type="entry name" value="GGDEF"/>
    <property type="match status" value="1"/>
</dbReference>
<dbReference type="InterPro" id="IPR043128">
    <property type="entry name" value="Rev_trsase/Diguanyl_cyclase"/>
</dbReference>
<dbReference type="Proteomes" id="UP000250223">
    <property type="component" value="Unassembled WGS sequence"/>
</dbReference>
<reference evidence="3 4" key="1">
    <citation type="submission" date="2018-06" db="EMBL/GenBank/DDBJ databases">
        <authorList>
            <consortium name="Pathogen Informatics"/>
            <person name="Doyle S."/>
        </authorList>
    </citation>
    <scope>NUCLEOTIDE SEQUENCE [LARGE SCALE GENOMIC DNA]</scope>
    <source>
        <strain evidence="3 4">NCTC13028</strain>
    </source>
</reference>
<dbReference type="Pfam" id="PF00990">
    <property type="entry name" value="GGDEF"/>
    <property type="match status" value="1"/>
</dbReference>
<accession>A0A2X2W9J3</accession>
<dbReference type="SUPFAM" id="SSF55073">
    <property type="entry name" value="Nucleotide cyclase"/>
    <property type="match status" value="1"/>
</dbReference>